<dbReference type="AlphaFoldDB" id="A0A6N8J533"/>
<feature type="domain" description="Macroglobulin" evidence="1">
    <location>
        <begin position="53"/>
        <end position="131"/>
    </location>
</feature>
<dbReference type="RefSeq" id="WP_157298998.1">
    <property type="nucleotide sequence ID" value="NZ_BAAAZB010000005.1"/>
</dbReference>
<evidence type="ECO:0000313" key="3">
    <source>
        <dbReference type="Proteomes" id="UP000468388"/>
    </source>
</evidence>
<dbReference type="GO" id="GO:0004866">
    <property type="term" value="F:endopeptidase inhibitor activity"/>
    <property type="evidence" value="ECO:0007669"/>
    <property type="project" value="InterPro"/>
</dbReference>
<dbReference type="SUPFAM" id="SSF56935">
    <property type="entry name" value="Porins"/>
    <property type="match status" value="1"/>
</dbReference>
<protein>
    <recommendedName>
        <fullName evidence="1">Macroglobulin domain-containing protein</fullName>
    </recommendedName>
</protein>
<dbReference type="OrthoDB" id="679547at2"/>
<dbReference type="Proteomes" id="UP000468388">
    <property type="component" value="Unassembled WGS sequence"/>
</dbReference>
<keyword evidence="3" id="KW-1185">Reference proteome</keyword>
<proteinExistence type="predicted"/>
<comment type="caution">
    <text evidence="2">The sequence shown here is derived from an EMBL/GenBank/DDBJ whole genome shotgun (WGS) entry which is preliminary data.</text>
</comment>
<name>A0A6N8J533_9BACT</name>
<dbReference type="Pfam" id="PF01835">
    <property type="entry name" value="MG2"/>
    <property type="match status" value="1"/>
</dbReference>
<evidence type="ECO:0000259" key="1">
    <source>
        <dbReference type="Pfam" id="PF01835"/>
    </source>
</evidence>
<gene>
    <name evidence="2" type="ORF">GO495_07210</name>
</gene>
<evidence type="ECO:0000313" key="2">
    <source>
        <dbReference type="EMBL" id="MVT40365.1"/>
    </source>
</evidence>
<accession>A0A6N8J533</accession>
<reference evidence="2 3" key="1">
    <citation type="submission" date="2019-12" db="EMBL/GenBank/DDBJ databases">
        <title>The draft genomic sequence of strain Chitinophaga oryziterrae JCM 16595.</title>
        <authorList>
            <person name="Zhang X."/>
        </authorList>
    </citation>
    <scope>NUCLEOTIDE SEQUENCE [LARGE SCALE GENOMIC DNA]</scope>
    <source>
        <strain evidence="2 3">JCM 16595</strain>
    </source>
</reference>
<sequence length="813" mass="90674">MESSRVKKLSRLKWILPVILLGALTSAAYLPTEWPEKVTAALDLFGKRFPQEKVYLHLDKDYYASGETIWFKAYIMVQGLPSLGASNLYVELLDKSGTVIMKKRIMAGGAGAAGDIELPETQKPGQYQIRAYTAWMLNFDPAFLYYRNIEVFDARNRTPSTGKDSVLPRDFAVQFFPEGGDLLENIATQVAFKAVDQNGYPIAVSGNIQNNKGKTIATVQTLHDGMGSFELTALPGETYHAVVKSANGQEKNVILPVAKNTGAALKVYNRGTRIFYQASPANIEDTTYDRLFLVAQMQQQLVYRASLKVSDGRISGFIPTASIPSGILQLTLFSADGKPLSERLVFVKKNDQLVINLKNPYINTDERSKNKIEIEIPDTLKTSLSISVTDADLVMKDPDENNIYSNLLLTSDLKGYIYNPAWYFSDTSKLATDALDLVMMTNGWRRFSWEKIINNDLPQIRFPYEQGISIKGTAYVEGRVPLNNGKISMILKHPLDSTTAFTSATTNQMGEFTVDNLQFMDTLDIYYKGSDKDKSKAVNVKFNSHFFDNYVALKSPYPFRVPAPLDKSVLTNFLNAANESNRVNRAISNRTILLKEVNIKERRIAPEETIDKKYASGMFAGGDGYSFDLTKEAPTSFNVFQYLQSRVAGLQITGDYNNPTLSWRGGTPTLYLNEMQTQKDMISSLNINDIALIKVFRPPFMGGVGGGSGGAIAIYTKKGGDSNDPAVKGFELYKKGGYSILKEFYSPDYSVRKEVHALADKRLTLYWNPSVNVDSASHTAKIAFYNNDFTRHFRVIVEGIAEDGRVGRVEDTF</sequence>
<organism evidence="2 3">
    <name type="scientific">Chitinophaga oryziterrae</name>
    <dbReference type="NCBI Taxonomy" id="1031224"/>
    <lineage>
        <taxon>Bacteria</taxon>
        <taxon>Pseudomonadati</taxon>
        <taxon>Bacteroidota</taxon>
        <taxon>Chitinophagia</taxon>
        <taxon>Chitinophagales</taxon>
        <taxon>Chitinophagaceae</taxon>
        <taxon>Chitinophaga</taxon>
    </lineage>
</organism>
<dbReference type="Gene3D" id="2.60.40.1930">
    <property type="match status" value="1"/>
</dbReference>
<dbReference type="EMBL" id="WRXO01000001">
    <property type="protein sequence ID" value="MVT40365.1"/>
    <property type="molecule type" value="Genomic_DNA"/>
</dbReference>
<dbReference type="InterPro" id="IPR002890">
    <property type="entry name" value="MG2"/>
</dbReference>